<evidence type="ECO:0000313" key="2">
    <source>
        <dbReference type="EMBL" id="SEA90758.1"/>
    </source>
</evidence>
<reference evidence="3" key="1">
    <citation type="submission" date="2016-10" db="EMBL/GenBank/DDBJ databases">
        <authorList>
            <person name="Varghese N."/>
            <person name="Submissions S."/>
        </authorList>
    </citation>
    <scope>NUCLEOTIDE SEQUENCE [LARGE SCALE GENOMIC DNA]</scope>
    <source>
        <strain evidence="3">CCM7597</strain>
    </source>
</reference>
<dbReference type="EMBL" id="FNQR01000010">
    <property type="protein sequence ID" value="SEA90758.1"/>
    <property type="molecule type" value="Genomic_DNA"/>
</dbReference>
<gene>
    <name evidence="2" type="ORF">SAMN05421743_11064</name>
</gene>
<dbReference type="AlphaFoldDB" id="A0A1H4F1T9"/>
<sequence>MFTLSKAIYMRLEDIQEEKKQLREMLNQLTKEQQELIARLERLEEKKGSGDDPAAVIATFDEADNDLKELNPNIPEDKVVEKATHKTNDHLPNAAAKNDYILPTDPEAVSEDGTKRMSYKELTRILINYAKEHNNQVDHEAFEQYLIDHYNFTPENFSQIIWRARKEDSRLRSLISGKRKITVLDTSITNQREKLYDQ</sequence>
<evidence type="ECO:0000256" key="1">
    <source>
        <dbReference type="SAM" id="Coils"/>
    </source>
</evidence>
<name>A0A1H4F1T9_9BACI</name>
<dbReference type="RefSeq" id="WP_093045388.1">
    <property type="nucleotide sequence ID" value="NZ_FNQR01000010.1"/>
</dbReference>
<dbReference type="OrthoDB" id="2964989at2"/>
<accession>A0A1H4F1T9</accession>
<feature type="coiled-coil region" evidence="1">
    <location>
        <begin position="5"/>
        <end position="46"/>
    </location>
</feature>
<keyword evidence="1" id="KW-0175">Coiled coil</keyword>
<proteinExistence type="predicted"/>
<keyword evidence="3" id="KW-1185">Reference proteome</keyword>
<protein>
    <submittedName>
        <fullName evidence="2">Uncharacterized protein</fullName>
    </submittedName>
</protein>
<evidence type="ECO:0000313" key="3">
    <source>
        <dbReference type="Proteomes" id="UP000198584"/>
    </source>
</evidence>
<organism evidence="2 3">
    <name type="scientific">Thalassobacillus cyri</name>
    <dbReference type="NCBI Taxonomy" id="571932"/>
    <lineage>
        <taxon>Bacteria</taxon>
        <taxon>Bacillati</taxon>
        <taxon>Bacillota</taxon>
        <taxon>Bacilli</taxon>
        <taxon>Bacillales</taxon>
        <taxon>Bacillaceae</taxon>
        <taxon>Thalassobacillus</taxon>
    </lineage>
</organism>
<dbReference type="Proteomes" id="UP000198584">
    <property type="component" value="Unassembled WGS sequence"/>
</dbReference>